<dbReference type="AlphaFoldDB" id="A0AAN9M5F0"/>
<dbReference type="EMBL" id="JAYMYR010000008">
    <property type="protein sequence ID" value="KAK7348059.1"/>
    <property type="molecule type" value="Genomic_DNA"/>
</dbReference>
<accession>A0AAN9M5F0</accession>
<feature type="region of interest" description="Disordered" evidence="1">
    <location>
        <begin position="1"/>
        <end position="20"/>
    </location>
</feature>
<gene>
    <name evidence="2" type="ORF">VNO80_22608</name>
</gene>
<protein>
    <submittedName>
        <fullName evidence="2">Uncharacterized protein</fullName>
    </submittedName>
</protein>
<evidence type="ECO:0000313" key="3">
    <source>
        <dbReference type="Proteomes" id="UP001374584"/>
    </source>
</evidence>
<keyword evidence="3" id="KW-1185">Reference proteome</keyword>
<reference evidence="2 3" key="1">
    <citation type="submission" date="2024-01" db="EMBL/GenBank/DDBJ databases">
        <title>The genomes of 5 underutilized Papilionoideae crops provide insights into root nodulation and disease resistanc.</title>
        <authorList>
            <person name="Jiang F."/>
        </authorList>
    </citation>
    <scope>NUCLEOTIDE SEQUENCE [LARGE SCALE GENOMIC DNA]</scope>
    <source>
        <strain evidence="2">JINMINGXINNONG_FW02</strain>
        <tissue evidence="2">Leaves</tissue>
    </source>
</reference>
<evidence type="ECO:0000313" key="2">
    <source>
        <dbReference type="EMBL" id="KAK7348059.1"/>
    </source>
</evidence>
<comment type="caution">
    <text evidence="2">The sequence shown here is derived from an EMBL/GenBank/DDBJ whole genome shotgun (WGS) entry which is preliminary data.</text>
</comment>
<name>A0AAN9M5F0_PHACN</name>
<evidence type="ECO:0000256" key="1">
    <source>
        <dbReference type="SAM" id="MobiDB-lite"/>
    </source>
</evidence>
<dbReference type="Proteomes" id="UP001374584">
    <property type="component" value="Unassembled WGS sequence"/>
</dbReference>
<feature type="compositionally biased region" description="Polar residues" evidence="1">
    <location>
        <begin position="8"/>
        <end position="20"/>
    </location>
</feature>
<organism evidence="2 3">
    <name type="scientific">Phaseolus coccineus</name>
    <name type="common">Scarlet runner bean</name>
    <name type="synonym">Phaseolus multiflorus</name>
    <dbReference type="NCBI Taxonomy" id="3886"/>
    <lineage>
        <taxon>Eukaryota</taxon>
        <taxon>Viridiplantae</taxon>
        <taxon>Streptophyta</taxon>
        <taxon>Embryophyta</taxon>
        <taxon>Tracheophyta</taxon>
        <taxon>Spermatophyta</taxon>
        <taxon>Magnoliopsida</taxon>
        <taxon>eudicotyledons</taxon>
        <taxon>Gunneridae</taxon>
        <taxon>Pentapetalae</taxon>
        <taxon>rosids</taxon>
        <taxon>fabids</taxon>
        <taxon>Fabales</taxon>
        <taxon>Fabaceae</taxon>
        <taxon>Papilionoideae</taxon>
        <taxon>50 kb inversion clade</taxon>
        <taxon>NPAAA clade</taxon>
        <taxon>indigoferoid/millettioid clade</taxon>
        <taxon>Phaseoleae</taxon>
        <taxon>Phaseolus</taxon>
    </lineage>
</organism>
<sequence>MFLKETESASTFRISNSKTTSSSGQIITSRIRRLSNVEKVLQGRGRWCLKQECKLRSARSSSNQIHL</sequence>
<proteinExistence type="predicted"/>